<keyword evidence="2 6" id="KW-0349">Heme</keyword>
<dbReference type="OrthoDB" id="9764248at2"/>
<keyword evidence="5 6" id="KW-0408">Iron</keyword>
<organism evidence="7 8">
    <name type="scientific">Anaerocolumna jejuensis DSM 15929</name>
    <dbReference type="NCBI Taxonomy" id="1121322"/>
    <lineage>
        <taxon>Bacteria</taxon>
        <taxon>Bacillati</taxon>
        <taxon>Bacillota</taxon>
        <taxon>Clostridia</taxon>
        <taxon>Lachnospirales</taxon>
        <taxon>Lachnospiraceae</taxon>
        <taxon>Anaerocolumna</taxon>
    </lineage>
</organism>
<dbReference type="Pfam" id="PF00067">
    <property type="entry name" value="p450"/>
    <property type="match status" value="1"/>
</dbReference>
<dbReference type="CDD" id="cd11067">
    <property type="entry name" value="CYP152"/>
    <property type="match status" value="1"/>
</dbReference>
<dbReference type="InterPro" id="IPR036396">
    <property type="entry name" value="Cyt_P450_sf"/>
</dbReference>
<reference evidence="7 8" key="1">
    <citation type="submission" date="2016-11" db="EMBL/GenBank/DDBJ databases">
        <authorList>
            <person name="Jaros S."/>
            <person name="Januszkiewicz K."/>
            <person name="Wedrychowicz H."/>
        </authorList>
    </citation>
    <scope>NUCLEOTIDE SEQUENCE [LARGE SCALE GENOMIC DNA]</scope>
    <source>
        <strain evidence="7 8">DSM 15929</strain>
    </source>
</reference>
<evidence type="ECO:0000256" key="5">
    <source>
        <dbReference type="ARBA" id="ARBA00023004"/>
    </source>
</evidence>
<proteinExistence type="inferred from homology"/>
<dbReference type="PANTHER" id="PTHR24302:SF15">
    <property type="entry name" value="FATTY-ACID PEROXYGENASE"/>
    <property type="match status" value="1"/>
</dbReference>
<dbReference type="GO" id="GO:0020037">
    <property type="term" value="F:heme binding"/>
    <property type="evidence" value="ECO:0007669"/>
    <property type="project" value="InterPro"/>
</dbReference>
<evidence type="ECO:0000256" key="4">
    <source>
        <dbReference type="ARBA" id="ARBA00023002"/>
    </source>
</evidence>
<dbReference type="EMBL" id="FRAC01000006">
    <property type="protein sequence ID" value="SHJ43983.1"/>
    <property type="molecule type" value="Genomic_DNA"/>
</dbReference>
<dbReference type="RefSeq" id="WP_073271548.1">
    <property type="nucleotide sequence ID" value="NZ_FRAC01000006.1"/>
</dbReference>
<evidence type="ECO:0000256" key="2">
    <source>
        <dbReference type="ARBA" id="ARBA00022617"/>
    </source>
</evidence>
<comment type="similarity">
    <text evidence="1">Belongs to the cytochrome P450 family.</text>
</comment>
<comment type="cofactor">
    <cofactor evidence="6">
        <name>heme</name>
        <dbReference type="ChEBI" id="CHEBI:30413"/>
    </cofactor>
</comment>
<dbReference type="SUPFAM" id="SSF48264">
    <property type="entry name" value="Cytochrome P450"/>
    <property type="match status" value="1"/>
</dbReference>
<dbReference type="STRING" id="1121322.SAMN02745136_00010"/>
<evidence type="ECO:0000256" key="6">
    <source>
        <dbReference type="PIRSR" id="PIRSR602401-1"/>
    </source>
</evidence>
<dbReference type="PANTHER" id="PTHR24302">
    <property type="entry name" value="CYTOCHROME P450 FAMILY 3"/>
    <property type="match status" value="1"/>
</dbReference>
<evidence type="ECO:0000256" key="3">
    <source>
        <dbReference type="ARBA" id="ARBA00022723"/>
    </source>
</evidence>
<dbReference type="InterPro" id="IPR002401">
    <property type="entry name" value="Cyt_P450_E_grp-I"/>
</dbReference>
<protein>
    <submittedName>
        <fullName evidence="7">Fatty-acid peroxygenase</fullName>
    </submittedName>
</protein>
<dbReference type="GO" id="GO:0005506">
    <property type="term" value="F:iron ion binding"/>
    <property type="evidence" value="ECO:0007669"/>
    <property type="project" value="InterPro"/>
</dbReference>
<evidence type="ECO:0000313" key="8">
    <source>
        <dbReference type="Proteomes" id="UP000184386"/>
    </source>
</evidence>
<dbReference type="GO" id="GO:0016705">
    <property type="term" value="F:oxidoreductase activity, acting on paired donors, with incorporation or reduction of molecular oxygen"/>
    <property type="evidence" value="ECO:0007669"/>
    <property type="project" value="InterPro"/>
</dbReference>
<dbReference type="Gene3D" id="1.10.630.10">
    <property type="entry name" value="Cytochrome P450"/>
    <property type="match status" value="1"/>
</dbReference>
<keyword evidence="3 6" id="KW-0479">Metal-binding</keyword>
<dbReference type="Proteomes" id="UP000184386">
    <property type="component" value="Unassembled WGS sequence"/>
</dbReference>
<name>A0A1M6JBE2_9FIRM</name>
<dbReference type="GO" id="GO:0004497">
    <property type="term" value="F:monooxygenase activity"/>
    <property type="evidence" value="ECO:0007669"/>
    <property type="project" value="InterPro"/>
</dbReference>
<dbReference type="InterPro" id="IPR050705">
    <property type="entry name" value="Cytochrome_P450_3A"/>
</dbReference>
<sequence>MPKTNTPHEKDIDETLALSQEGYLYIKNRMDKHKSDLFQTHLFGQEAICITGKEAAEIFYDTERFVRSGAAPKRVQKTLTGENAIQGMDGEAHNHRKSLFMSLTTDPNPRVLADLASKEWKAAIPRWEAAEKINLFDESKIVLCKIACQWAGVPLLEAETKEYADDFAEMIDAFGAAGPRHWKGKSARTKTEKWIETIIDNLRAGRLKAPENSALYMVANHKELNGNLLEIEMAAKELINFIRPIVAISTYITFMAVALHEHSDYKNVLLNDADAAHMFVQEVRRFYPFTPFVGAKVKKEFAWNGCDFKTGTLVILDVFGIDHDSRIWENPYEFQPERFRTWQYNPFEFIPHGGGDPANGHRCPGESITVEIMKATLNFLVNKIQYKVPDQDLSYNMTRIPTFPKSGFVITNVTSK</sequence>
<gene>
    <name evidence="7" type="ORF">SAMN02745136_00010</name>
</gene>
<dbReference type="AlphaFoldDB" id="A0A1M6JBE2"/>
<keyword evidence="4" id="KW-0560">Oxidoreductase</keyword>
<evidence type="ECO:0000313" key="7">
    <source>
        <dbReference type="EMBL" id="SHJ43983.1"/>
    </source>
</evidence>
<evidence type="ECO:0000256" key="1">
    <source>
        <dbReference type="ARBA" id="ARBA00010617"/>
    </source>
</evidence>
<dbReference type="InterPro" id="IPR001128">
    <property type="entry name" value="Cyt_P450"/>
</dbReference>
<accession>A0A1M6JBE2</accession>
<keyword evidence="8" id="KW-1185">Reference proteome</keyword>
<dbReference type="PRINTS" id="PR00463">
    <property type="entry name" value="EP450I"/>
</dbReference>
<feature type="binding site" description="axial binding residue" evidence="6">
    <location>
        <position position="363"/>
    </location>
    <ligand>
        <name>heme</name>
        <dbReference type="ChEBI" id="CHEBI:30413"/>
    </ligand>
    <ligandPart>
        <name>Fe</name>
        <dbReference type="ChEBI" id="CHEBI:18248"/>
    </ligandPart>
</feature>